<sequence length="327" mass="36826">MKNILFALAIIFSANINAKTITDDYGRVVEVPEHITKIYAASPPLAMSILAFNPDLVAGLNSSFNETQKKYAGSAYNKPIVGGFMGQGNTPNFEILASVKPDVIIMWARMRGYEKILAKFEKMGIPVLLVENESIYSIITQFELFAKLTGDTARADELIAYTKKSLSLIESLKEELSKQKEVRYYFAQGLDGLSSECEGSFHLEPFKYAGAKNALDCRMSSNYGMEKISMESVILSNPDVIVAMEKTFTDTLLQNPQWKNLRAVKEGKVFTVPSTPFNYISRPPSFMRLLGIIWLIDSFYPSLLEKSFEDEKKEFEALFFPQLKESK</sequence>
<comment type="caution">
    <text evidence="3">The sequence shown here is derived from an EMBL/GenBank/DDBJ whole genome shotgun (WGS) entry which is preliminary data.</text>
</comment>
<feature type="signal peptide" evidence="1">
    <location>
        <begin position="1"/>
        <end position="18"/>
    </location>
</feature>
<dbReference type="EMBL" id="SZPX01000005">
    <property type="protein sequence ID" value="TKI69322.1"/>
    <property type="molecule type" value="Genomic_DNA"/>
</dbReference>
<evidence type="ECO:0000259" key="2">
    <source>
        <dbReference type="PROSITE" id="PS50983"/>
    </source>
</evidence>
<feature type="domain" description="Fe/B12 periplasmic-binding" evidence="2">
    <location>
        <begin position="37"/>
        <end position="303"/>
    </location>
</feature>
<name>A0A4U2Z769_9BACT</name>
<organism evidence="3 4">
    <name type="scientific">Sulfurimonas crateris</name>
    <dbReference type="NCBI Taxonomy" id="2574727"/>
    <lineage>
        <taxon>Bacteria</taxon>
        <taxon>Pseudomonadati</taxon>
        <taxon>Campylobacterota</taxon>
        <taxon>Epsilonproteobacteria</taxon>
        <taxon>Campylobacterales</taxon>
        <taxon>Sulfurimonadaceae</taxon>
        <taxon>Sulfurimonas</taxon>
    </lineage>
</organism>
<dbReference type="GO" id="GO:0071281">
    <property type="term" value="P:cellular response to iron ion"/>
    <property type="evidence" value="ECO:0007669"/>
    <property type="project" value="TreeGrafter"/>
</dbReference>
<evidence type="ECO:0000256" key="1">
    <source>
        <dbReference type="SAM" id="SignalP"/>
    </source>
</evidence>
<dbReference type="Gene3D" id="3.40.50.1980">
    <property type="entry name" value="Nitrogenase molybdenum iron protein domain"/>
    <property type="match status" value="2"/>
</dbReference>
<dbReference type="PROSITE" id="PS50983">
    <property type="entry name" value="FE_B12_PBP"/>
    <property type="match status" value="1"/>
</dbReference>
<dbReference type="AlphaFoldDB" id="A0A4U2Z769"/>
<dbReference type="SUPFAM" id="SSF53807">
    <property type="entry name" value="Helical backbone' metal receptor"/>
    <property type="match status" value="1"/>
</dbReference>
<dbReference type="PANTHER" id="PTHR30535">
    <property type="entry name" value="VITAMIN B12-BINDING PROTEIN"/>
    <property type="match status" value="1"/>
</dbReference>
<dbReference type="InterPro" id="IPR002491">
    <property type="entry name" value="ABC_transptr_periplasmic_BD"/>
</dbReference>
<evidence type="ECO:0000313" key="4">
    <source>
        <dbReference type="Proteomes" id="UP000309561"/>
    </source>
</evidence>
<accession>A0A4U2Z769</accession>
<keyword evidence="4" id="KW-1185">Reference proteome</keyword>
<evidence type="ECO:0000313" key="3">
    <source>
        <dbReference type="EMBL" id="TKI69322.1"/>
    </source>
</evidence>
<dbReference type="PANTHER" id="PTHR30535:SF34">
    <property type="entry name" value="MOLYBDATE-BINDING PROTEIN MOLA"/>
    <property type="match status" value="1"/>
</dbReference>
<gene>
    <name evidence="3" type="ORF">FCU45_07330</name>
</gene>
<protein>
    <submittedName>
        <fullName evidence="3">ABC transporter substrate-binding protein</fullName>
    </submittedName>
</protein>
<feature type="chain" id="PRO_5020575990" evidence="1">
    <location>
        <begin position="19"/>
        <end position="327"/>
    </location>
</feature>
<dbReference type="Gene3D" id="1.20.58.2180">
    <property type="match status" value="1"/>
</dbReference>
<reference evidence="3 4" key="1">
    <citation type="submission" date="2019-04" db="EMBL/GenBank/DDBJ databases">
        <title>Sulfurimonas crateris sp. nov. a facultative anaerobic sulfur-oxidizing chemolithautotrophic bacterium isolated from a terrestrial mud vulcano.</title>
        <authorList>
            <person name="Ratnikova N.M."/>
            <person name="Slobodkin A.I."/>
            <person name="Merkel A.Y."/>
            <person name="Novikov A."/>
            <person name="Bonch-Osmolovskaya E.A."/>
            <person name="Slobodkina G.B."/>
        </authorList>
    </citation>
    <scope>NUCLEOTIDE SEQUENCE [LARGE SCALE GENOMIC DNA]</scope>
    <source>
        <strain evidence="3 4">SN118</strain>
    </source>
</reference>
<proteinExistence type="predicted"/>
<dbReference type="OrthoDB" id="9775594at2"/>
<dbReference type="RefSeq" id="WP_137013831.1">
    <property type="nucleotide sequence ID" value="NZ_SZPX01000005.1"/>
</dbReference>
<dbReference type="InterPro" id="IPR050902">
    <property type="entry name" value="ABC_Transporter_SBP"/>
</dbReference>
<dbReference type="Proteomes" id="UP000309561">
    <property type="component" value="Unassembled WGS sequence"/>
</dbReference>
<dbReference type="Pfam" id="PF01497">
    <property type="entry name" value="Peripla_BP_2"/>
    <property type="match status" value="1"/>
</dbReference>
<keyword evidence="1" id="KW-0732">Signal</keyword>